<dbReference type="GO" id="GO:0045454">
    <property type="term" value="P:cell redox homeostasis"/>
    <property type="evidence" value="ECO:0007669"/>
    <property type="project" value="InterPro"/>
</dbReference>
<dbReference type="InterPro" id="IPR039648">
    <property type="entry name" value="DHPH_N"/>
</dbReference>
<dbReference type="NCBIfam" id="TIGR02180">
    <property type="entry name" value="GRX_euk"/>
    <property type="match status" value="1"/>
</dbReference>
<keyword evidence="6" id="KW-0676">Redox-active center</keyword>
<keyword evidence="11" id="KW-1185">Reference proteome</keyword>
<accession>A0A7J7IZN3</accession>
<evidence type="ECO:0000313" key="11">
    <source>
        <dbReference type="Proteomes" id="UP000593567"/>
    </source>
</evidence>
<evidence type="ECO:0000256" key="3">
    <source>
        <dbReference type="ARBA" id="ARBA00022630"/>
    </source>
</evidence>
<dbReference type="InterPro" id="IPR011899">
    <property type="entry name" value="Glutaredoxin_euk/vir"/>
</dbReference>
<name>A0A7J7IZN3_BUGNE</name>
<dbReference type="Proteomes" id="UP000593567">
    <property type="component" value="Unassembled WGS sequence"/>
</dbReference>
<dbReference type="SUPFAM" id="SSF51905">
    <property type="entry name" value="FAD/NAD(P)-binding domain"/>
    <property type="match status" value="1"/>
</dbReference>
<dbReference type="PROSITE" id="PS51354">
    <property type="entry name" value="GLUTAREDOXIN_2"/>
    <property type="match status" value="1"/>
</dbReference>
<dbReference type="OrthoDB" id="5956163at2759"/>
<dbReference type="AlphaFoldDB" id="A0A7J7IZN3"/>
<dbReference type="GO" id="GO:0034599">
    <property type="term" value="P:cellular response to oxidative stress"/>
    <property type="evidence" value="ECO:0007669"/>
    <property type="project" value="TreeGrafter"/>
</dbReference>
<dbReference type="Pfam" id="PF00070">
    <property type="entry name" value="Pyr_redox"/>
    <property type="match status" value="1"/>
</dbReference>
<feature type="domain" description="Glutaredoxin" evidence="8">
    <location>
        <begin position="1"/>
        <end position="62"/>
    </location>
</feature>
<keyword evidence="5" id="KW-1015">Disulfide bond</keyword>
<dbReference type="Gene3D" id="3.50.50.60">
    <property type="entry name" value="FAD/NAD(P)-binding domain"/>
    <property type="match status" value="2"/>
</dbReference>
<dbReference type="Pfam" id="PF00462">
    <property type="entry name" value="Glutaredoxin"/>
    <property type="match status" value="1"/>
</dbReference>
<dbReference type="Pfam" id="PF00890">
    <property type="entry name" value="FAD_binding_2"/>
    <property type="match status" value="1"/>
</dbReference>
<dbReference type="PANTHER" id="PTHR42737:SF8">
    <property type="entry name" value="THIOREDOXIN-DISULFIDE REDUCTASE"/>
    <property type="match status" value="1"/>
</dbReference>
<organism evidence="10 11">
    <name type="scientific">Bugula neritina</name>
    <name type="common">Brown bryozoan</name>
    <name type="synonym">Sertularia neritina</name>
    <dbReference type="NCBI Taxonomy" id="10212"/>
    <lineage>
        <taxon>Eukaryota</taxon>
        <taxon>Metazoa</taxon>
        <taxon>Spiralia</taxon>
        <taxon>Lophotrochozoa</taxon>
        <taxon>Bryozoa</taxon>
        <taxon>Gymnolaemata</taxon>
        <taxon>Cheilostomatida</taxon>
        <taxon>Flustrina</taxon>
        <taxon>Buguloidea</taxon>
        <taxon>Bugulidae</taxon>
        <taxon>Bugula</taxon>
    </lineage>
</organism>
<protein>
    <submittedName>
        <fullName evidence="10">TXNRD1</fullName>
    </submittedName>
</protein>
<dbReference type="GO" id="GO:0005739">
    <property type="term" value="C:mitochondrion"/>
    <property type="evidence" value="ECO:0007669"/>
    <property type="project" value="TreeGrafter"/>
</dbReference>
<keyword evidence="4" id="KW-0560">Oxidoreductase</keyword>
<comment type="caution">
    <text evidence="10">The sequence shown here is derived from an EMBL/GenBank/DDBJ whole genome shotgun (WGS) entry which is preliminary data.</text>
</comment>
<evidence type="ECO:0000256" key="4">
    <source>
        <dbReference type="ARBA" id="ARBA00023002"/>
    </source>
</evidence>
<evidence type="ECO:0000256" key="2">
    <source>
        <dbReference type="ARBA" id="ARBA00007532"/>
    </source>
</evidence>
<evidence type="ECO:0000259" key="7">
    <source>
        <dbReference type="Pfam" id="PF00070"/>
    </source>
</evidence>
<dbReference type="InterPro" id="IPR036249">
    <property type="entry name" value="Thioredoxin-like_sf"/>
</dbReference>
<reference evidence="10" key="1">
    <citation type="submission" date="2020-06" db="EMBL/GenBank/DDBJ databases">
        <title>Draft genome of Bugula neritina, a colonial animal packing powerful symbionts and potential medicines.</title>
        <authorList>
            <person name="Rayko M."/>
        </authorList>
    </citation>
    <scope>NUCLEOTIDE SEQUENCE [LARGE SCALE GENOMIC DNA]</scope>
    <source>
        <strain evidence="10">Kwan_BN1</strain>
    </source>
</reference>
<proteinExistence type="inferred from homology"/>
<dbReference type="GO" id="GO:0050660">
    <property type="term" value="F:flavin adenine dinucleotide binding"/>
    <property type="evidence" value="ECO:0007669"/>
    <property type="project" value="InterPro"/>
</dbReference>
<dbReference type="InterPro" id="IPR003953">
    <property type="entry name" value="FAD-dep_OxRdtase_2_FAD-bd"/>
</dbReference>
<dbReference type="InterPro" id="IPR046952">
    <property type="entry name" value="GSHR/TRXR-like"/>
</dbReference>
<evidence type="ECO:0000256" key="1">
    <source>
        <dbReference type="ARBA" id="ARBA00001974"/>
    </source>
</evidence>
<sequence length="294" mass="32328">MMFSKSYCPFCTALKELFKSLKIEYEALELDLISNGAEIQQVLLNLSSQKTVPNVYIKEKHIGGHDSVVALHRENKLLPMMDTPHNFDYDLIVIGGGSGGLSAAKEAASLGRRVAVCDFVKPSPAGTTWGHHLKDAKSYGWGLEAGDVTHSWAELKEGVQNHIGSINWGYRVQLRENNIKYLNAYAQFIGPNTVKCGGFLAGVGLDVTIMVRSILLRGFDQYCADLIGKYMENNGVKFIKGSVPTKIEKLKDGTDSEPGLYRVTAKDSEGKEVVEEYNTVSILSLGSLYCLIVQ</sequence>
<dbReference type="Gene3D" id="3.40.30.10">
    <property type="entry name" value="Glutaredoxin"/>
    <property type="match status" value="1"/>
</dbReference>
<dbReference type="EMBL" id="VXIV02003271">
    <property type="protein sequence ID" value="KAF6018854.1"/>
    <property type="molecule type" value="Genomic_DNA"/>
</dbReference>
<dbReference type="SUPFAM" id="SSF52833">
    <property type="entry name" value="Thioredoxin-like"/>
    <property type="match status" value="1"/>
</dbReference>
<evidence type="ECO:0000259" key="8">
    <source>
        <dbReference type="Pfam" id="PF00462"/>
    </source>
</evidence>
<comment type="cofactor">
    <cofactor evidence="1">
        <name>FAD</name>
        <dbReference type="ChEBI" id="CHEBI:57692"/>
    </cofactor>
</comment>
<feature type="domain" description="Pyridine nucleotide-disulphide oxidoreductase N-terminal" evidence="7">
    <location>
        <begin position="194"/>
        <end position="253"/>
    </location>
</feature>
<keyword evidence="3" id="KW-0285">Flavoprotein</keyword>
<gene>
    <name evidence="10" type="ORF">EB796_022833</name>
</gene>
<dbReference type="GO" id="GO:0005829">
    <property type="term" value="C:cytosol"/>
    <property type="evidence" value="ECO:0007669"/>
    <property type="project" value="TreeGrafter"/>
</dbReference>
<feature type="domain" description="FAD-dependent oxidoreductase 2 FAD-binding" evidence="9">
    <location>
        <begin position="90"/>
        <end position="122"/>
    </location>
</feature>
<evidence type="ECO:0000259" key="9">
    <source>
        <dbReference type="Pfam" id="PF00890"/>
    </source>
</evidence>
<dbReference type="InterPro" id="IPR036188">
    <property type="entry name" value="FAD/NAD-bd_sf"/>
</dbReference>
<dbReference type="GO" id="GO:0006749">
    <property type="term" value="P:glutathione metabolic process"/>
    <property type="evidence" value="ECO:0007669"/>
    <property type="project" value="TreeGrafter"/>
</dbReference>
<evidence type="ECO:0000256" key="6">
    <source>
        <dbReference type="ARBA" id="ARBA00023284"/>
    </source>
</evidence>
<dbReference type="CDD" id="cd03419">
    <property type="entry name" value="GRX_GRXh_1_2_like"/>
    <property type="match status" value="1"/>
</dbReference>
<dbReference type="PANTHER" id="PTHR42737">
    <property type="entry name" value="GLUTATHIONE REDUCTASE"/>
    <property type="match status" value="1"/>
</dbReference>
<dbReference type="GO" id="GO:0004362">
    <property type="term" value="F:glutathione-disulfide reductase (NADPH) activity"/>
    <property type="evidence" value="ECO:0007669"/>
    <property type="project" value="TreeGrafter"/>
</dbReference>
<evidence type="ECO:0000256" key="5">
    <source>
        <dbReference type="ARBA" id="ARBA00023157"/>
    </source>
</evidence>
<comment type="similarity">
    <text evidence="2">Belongs to the class-I pyridine nucleotide-disulfide oxidoreductase family.</text>
</comment>
<evidence type="ECO:0000313" key="10">
    <source>
        <dbReference type="EMBL" id="KAF6018854.1"/>
    </source>
</evidence>
<dbReference type="InterPro" id="IPR002109">
    <property type="entry name" value="Glutaredoxin"/>
</dbReference>